<name>D8MJU1_ERWBE</name>
<dbReference type="AlphaFoldDB" id="D8MJU1"/>
<evidence type="ECO:0000313" key="1">
    <source>
        <dbReference type="EMBL" id="CAX53539.1"/>
    </source>
</evidence>
<dbReference type="HOGENOM" id="CLU_2733833_0_0_6"/>
<reference evidence="1 2" key="1">
    <citation type="journal article" date="2010" name="BMC Genomics">
        <title>Genome comparison of the epiphytic bacteria Erwinia billingiae and E. tasmaniensis with the pear pathogen E. pyrifoliae.</title>
        <authorList>
            <person name="Kube M."/>
            <person name="Migdoll A.M."/>
            <person name="Gehring I."/>
            <person name="Heitmann K."/>
            <person name="Mayer Y."/>
            <person name="Kuhl H."/>
            <person name="Knaust F."/>
            <person name="Geider K."/>
            <person name="Reinhardt R."/>
        </authorList>
    </citation>
    <scope>NUCLEOTIDE SEQUENCE [LARGE SCALE GENOMIC DNA]</scope>
    <source>
        <strain evidence="1 2">Eb661</strain>
        <plasmid evidence="1">pEB170</plasmid>
    </source>
</reference>
<keyword evidence="2" id="KW-1185">Reference proteome</keyword>
<sequence>MSVAGCIFNSGDGVIILQVRMTPEKDPSSNDIRLFLMKLISLITSVAGRIITSHIRELLSLHIGFDCFTRQ</sequence>
<evidence type="ECO:0000313" key="2">
    <source>
        <dbReference type="Proteomes" id="UP000008793"/>
    </source>
</evidence>
<geneLocation type="plasmid" evidence="1 2">
    <name>pEB170</name>
</geneLocation>
<accession>D8MJU1</accession>
<protein>
    <submittedName>
        <fullName evidence="1">Uncharacterized protein</fullName>
    </submittedName>
</protein>
<proteinExistence type="predicted"/>
<organism evidence="2">
    <name type="scientific">Erwinia billingiae (strain Eb661)</name>
    <dbReference type="NCBI Taxonomy" id="634500"/>
    <lineage>
        <taxon>Bacteria</taxon>
        <taxon>Pseudomonadati</taxon>
        <taxon>Pseudomonadota</taxon>
        <taxon>Gammaproteobacteria</taxon>
        <taxon>Enterobacterales</taxon>
        <taxon>Erwiniaceae</taxon>
        <taxon>Erwinia</taxon>
    </lineage>
</organism>
<dbReference type="Proteomes" id="UP000008793">
    <property type="component" value="Plasmid pEB170"/>
</dbReference>
<dbReference type="KEGG" id="ebi:EbC_pEb17200860"/>
<gene>
    <name evidence="1" type="ordered locus">EbC_pEb17200860</name>
</gene>
<dbReference type="EMBL" id="FP236830">
    <property type="protein sequence ID" value="CAX53539.1"/>
    <property type="molecule type" value="Genomic_DNA"/>
</dbReference>
<keyword evidence="1" id="KW-0614">Plasmid</keyword>